<feature type="transmembrane region" description="Helical" evidence="1">
    <location>
        <begin position="47"/>
        <end position="71"/>
    </location>
</feature>
<dbReference type="OrthoDB" id="9913789at2"/>
<reference evidence="2 3" key="1">
    <citation type="submission" date="2014-04" db="EMBL/GenBank/DDBJ databases">
        <title>Genome assembly of Hyalangium minutum DSM 14724.</title>
        <authorList>
            <person name="Sharma G."/>
            <person name="Subramanian S."/>
        </authorList>
    </citation>
    <scope>NUCLEOTIDE SEQUENCE [LARGE SCALE GENOMIC DNA]</scope>
    <source>
        <strain evidence="2 3">DSM 14724</strain>
    </source>
</reference>
<dbReference type="EMBL" id="JMCB01000015">
    <property type="protein sequence ID" value="KFE63970.1"/>
    <property type="molecule type" value="Genomic_DNA"/>
</dbReference>
<dbReference type="Proteomes" id="UP000028725">
    <property type="component" value="Unassembled WGS sequence"/>
</dbReference>
<gene>
    <name evidence="2" type="ORF">DB31_2382</name>
</gene>
<comment type="caution">
    <text evidence="2">The sequence shown here is derived from an EMBL/GenBank/DDBJ whole genome shotgun (WGS) entry which is preliminary data.</text>
</comment>
<protein>
    <submittedName>
        <fullName evidence="2">Uncharacterized protein</fullName>
    </submittedName>
</protein>
<evidence type="ECO:0000256" key="1">
    <source>
        <dbReference type="SAM" id="Phobius"/>
    </source>
</evidence>
<name>A0A085W8F7_9BACT</name>
<accession>A0A085W8F7</accession>
<evidence type="ECO:0000313" key="3">
    <source>
        <dbReference type="Proteomes" id="UP000028725"/>
    </source>
</evidence>
<evidence type="ECO:0000313" key="2">
    <source>
        <dbReference type="EMBL" id="KFE63970.1"/>
    </source>
</evidence>
<keyword evidence="1" id="KW-0812">Transmembrane</keyword>
<keyword evidence="1" id="KW-0472">Membrane</keyword>
<keyword evidence="1" id="KW-1133">Transmembrane helix</keyword>
<proteinExistence type="predicted"/>
<keyword evidence="3" id="KW-1185">Reference proteome</keyword>
<dbReference type="RefSeq" id="WP_044195121.1">
    <property type="nucleotide sequence ID" value="NZ_JMCB01000015.1"/>
</dbReference>
<sequence length="318" mass="35424">MSASAQPTPAGPPPKWLIPTLGGLVVTLVLSRLVVFDDFLLQERRGVLHVLVHALFVGALVGVLVGLVRAVRWVRLNRLSREFPHQAWLWEFPPKAELVDQQLTTVTRDLLGLAFLAPFLLFFNGAVASLAFAEDVPTAVPLLFGAFILGLDVVIVRKAVIPTFTALLALLRYGRTRLRLSQFPLLPDTETEAELLLPRGREKLSNVRAVLRRVRERRVTRGSGKNKSTETVRDREYMDALRIEAEEQESPDSISFVLKVPAMEPGHSTDLSNSYRCLWELQLTADVPGLDLDVTFLLPVYWVAEELRPSSLGAPAPR</sequence>
<feature type="transmembrane region" description="Helical" evidence="1">
    <location>
        <begin position="144"/>
        <end position="171"/>
    </location>
</feature>
<organism evidence="2 3">
    <name type="scientific">Hyalangium minutum</name>
    <dbReference type="NCBI Taxonomy" id="394096"/>
    <lineage>
        <taxon>Bacteria</taxon>
        <taxon>Pseudomonadati</taxon>
        <taxon>Myxococcota</taxon>
        <taxon>Myxococcia</taxon>
        <taxon>Myxococcales</taxon>
        <taxon>Cystobacterineae</taxon>
        <taxon>Archangiaceae</taxon>
        <taxon>Hyalangium</taxon>
    </lineage>
</organism>
<feature type="transmembrane region" description="Helical" evidence="1">
    <location>
        <begin position="110"/>
        <end position="132"/>
    </location>
</feature>
<feature type="transmembrane region" description="Helical" evidence="1">
    <location>
        <begin position="16"/>
        <end position="35"/>
    </location>
</feature>
<dbReference type="AlphaFoldDB" id="A0A085W8F7"/>
<dbReference type="STRING" id="394096.DB31_2382"/>